<feature type="transmembrane region" description="Helical" evidence="6">
    <location>
        <begin position="223"/>
        <end position="242"/>
    </location>
</feature>
<evidence type="ECO:0000256" key="1">
    <source>
        <dbReference type="ARBA" id="ARBA00004141"/>
    </source>
</evidence>
<comment type="subcellular location">
    <subcellularLocation>
        <location evidence="1">Membrane</location>
        <topology evidence="1">Multi-pass membrane protein</topology>
    </subcellularLocation>
</comment>
<organism evidence="7 8">
    <name type="scientific">Magallana gigas</name>
    <name type="common">Pacific oyster</name>
    <name type="synonym">Crassostrea gigas</name>
    <dbReference type="NCBI Taxonomy" id="29159"/>
    <lineage>
        <taxon>Eukaryota</taxon>
        <taxon>Metazoa</taxon>
        <taxon>Spiralia</taxon>
        <taxon>Lophotrochozoa</taxon>
        <taxon>Mollusca</taxon>
        <taxon>Bivalvia</taxon>
        <taxon>Autobranchia</taxon>
        <taxon>Pteriomorphia</taxon>
        <taxon>Ostreida</taxon>
        <taxon>Ostreoidea</taxon>
        <taxon>Ostreidae</taxon>
        <taxon>Magallana</taxon>
    </lineage>
</organism>
<feature type="transmembrane region" description="Helical" evidence="6">
    <location>
        <begin position="435"/>
        <end position="456"/>
    </location>
</feature>
<dbReference type="Proteomes" id="UP000005408">
    <property type="component" value="Unassembled WGS sequence"/>
</dbReference>
<dbReference type="OMA" id="HRFKHIM"/>
<evidence type="ECO:0000313" key="8">
    <source>
        <dbReference type="Proteomes" id="UP000005408"/>
    </source>
</evidence>
<dbReference type="Pfam" id="PF00860">
    <property type="entry name" value="Xan_ur_permease"/>
    <property type="match status" value="1"/>
</dbReference>
<dbReference type="PANTHER" id="PTHR11119">
    <property type="entry name" value="XANTHINE-URACIL / VITAMIN C PERMEASE FAMILY MEMBER"/>
    <property type="match status" value="1"/>
</dbReference>
<keyword evidence="3 6" id="KW-0812">Transmembrane</keyword>
<feature type="transmembrane region" description="Helical" evidence="6">
    <location>
        <begin position="290"/>
        <end position="313"/>
    </location>
</feature>
<feature type="transmembrane region" description="Helical" evidence="6">
    <location>
        <begin position="528"/>
        <end position="547"/>
    </location>
</feature>
<evidence type="ECO:0000256" key="6">
    <source>
        <dbReference type="SAM" id="Phobius"/>
    </source>
</evidence>
<protein>
    <recommendedName>
        <fullName evidence="9">Solute carrier family 23 member 2</fullName>
    </recommendedName>
</protein>
<dbReference type="AlphaFoldDB" id="A0A8W8KHE7"/>
<evidence type="ECO:0000256" key="4">
    <source>
        <dbReference type="ARBA" id="ARBA00022989"/>
    </source>
</evidence>
<proteinExistence type="inferred from homology"/>
<evidence type="ECO:0000313" key="7">
    <source>
        <dbReference type="EnsemblMetazoa" id="G23901.2:cds"/>
    </source>
</evidence>
<keyword evidence="5 6" id="KW-0472">Membrane</keyword>
<accession>A0A8W8KHE7</accession>
<name>A0A8W8KHE7_MAGGI</name>
<keyword evidence="8" id="KW-1185">Reference proteome</keyword>
<reference evidence="7" key="1">
    <citation type="submission" date="2022-08" db="UniProtKB">
        <authorList>
            <consortium name="EnsemblMetazoa"/>
        </authorList>
    </citation>
    <scope>IDENTIFICATION</scope>
    <source>
        <strain evidence="7">05x7-T-G4-1.051#20</strain>
    </source>
</reference>
<evidence type="ECO:0000256" key="2">
    <source>
        <dbReference type="ARBA" id="ARBA00008821"/>
    </source>
</evidence>
<dbReference type="EnsemblMetazoa" id="G23901.2">
    <property type="protein sequence ID" value="G23901.2:cds"/>
    <property type="gene ID" value="G23901"/>
</dbReference>
<feature type="transmembrane region" description="Helical" evidence="6">
    <location>
        <begin position="491"/>
        <end position="507"/>
    </location>
</feature>
<dbReference type="GO" id="GO:0016020">
    <property type="term" value="C:membrane"/>
    <property type="evidence" value="ECO:0007669"/>
    <property type="project" value="UniProtKB-SubCell"/>
</dbReference>
<dbReference type="OrthoDB" id="1641903at2759"/>
<evidence type="ECO:0008006" key="9">
    <source>
        <dbReference type="Google" id="ProtNLM"/>
    </source>
</evidence>
<evidence type="ECO:0000256" key="3">
    <source>
        <dbReference type="ARBA" id="ARBA00022692"/>
    </source>
</evidence>
<dbReference type="InterPro" id="IPR006043">
    <property type="entry name" value="NCS2"/>
</dbReference>
<dbReference type="GO" id="GO:0022857">
    <property type="term" value="F:transmembrane transporter activity"/>
    <property type="evidence" value="ECO:0007669"/>
    <property type="project" value="InterPro"/>
</dbReference>
<comment type="similarity">
    <text evidence="2">Belongs to the nucleobase:cation symporter-2 (NCS2) (TC 2.A.40) family.</text>
</comment>
<sequence>MNDSELVVPLTDRSTDNGIKVPPPRGENSDVIVACCAGPLPSKEQGAEVSDIARQLEYRVEDSPPLHLCCLYGLQQVLLSISSTISIPIIVSGYICAGDMELVTAEIMSTFLFMCGVCTFLQCTIGVRLPIIQGGCHKFIPAIAALMSLPMWKCPDMKVTAANMNSTNGSSNNTVLPYSDPTEVWQSRLREIQGGIMLASLTQVLIGATGLLGWLLRFIGPMTIVPTITLVGLSLINVSIQFCETQWGIAALTLFLVVLFSLYLGNITIPMMVYRRKEGCVRINYPAFKLLPVILAVLLSWMVCGILTAANVFSDNPKDLDYHARTDASVRVLQNAKWFFFPYPGQWGLPTLSAASYMGMMAATLTSIIESVGDYYACARISGESPPPAHAVNRGIAIEGFGSLISGAVGSGGATTSYSQNVGAIGFTKIASRRVFQAAGIIFLLCGIFGKFGALLTMMPKPVLGGIVVISFGMVTSVGLSSLQFVNLSSGRNLCIIGLSLLLGLMIPSYLEKRKGVINTGNREADQVIVVLLSTSMFVGGVVGFLLDNTVPGTPEERGMLKWKKQMSSDTADDKRRRQRVYDLPYVTDFLFRHKFFHYIPFLPSFRAFRHTKDNSKDTKE</sequence>
<feature type="transmembrane region" description="Helical" evidence="6">
    <location>
        <begin position="463"/>
        <end position="485"/>
    </location>
</feature>
<feature type="transmembrane region" description="Helical" evidence="6">
    <location>
        <begin position="196"/>
        <end position="216"/>
    </location>
</feature>
<evidence type="ECO:0000256" key="5">
    <source>
        <dbReference type="ARBA" id="ARBA00023136"/>
    </source>
</evidence>
<keyword evidence="4 6" id="KW-1133">Transmembrane helix</keyword>
<feature type="transmembrane region" description="Helical" evidence="6">
    <location>
        <begin position="248"/>
        <end position="269"/>
    </location>
</feature>